<keyword evidence="2" id="KW-1185">Reference proteome</keyword>
<evidence type="ECO:0000313" key="1">
    <source>
        <dbReference type="EMBL" id="MCP2163153.1"/>
    </source>
</evidence>
<evidence type="ECO:0000313" key="2">
    <source>
        <dbReference type="Proteomes" id="UP001205740"/>
    </source>
</evidence>
<accession>A0ABT1H7C7</accession>
<protein>
    <submittedName>
        <fullName evidence="1">Uncharacterized protein</fullName>
    </submittedName>
</protein>
<gene>
    <name evidence="1" type="ORF">LX12_004368</name>
</gene>
<proteinExistence type="predicted"/>
<dbReference type="RefSeq" id="WP_253656714.1">
    <property type="nucleotide sequence ID" value="NZ_JAMTCG010000029.1"/>
</dbReference>
<comment type="caution">
    <text evidence="1">The sequence shown here is derived from an EMBL/GenBank/DDBJ whole genome shotgun (WGS) entry which is preliminary data.</text>
</comment>
<reference evidence="1 2" key="1">
    <citation type="submission" date="2022-06" db="EMBL/GenBank/DDBJ databases">
        <title>Genomic Encyclopedia of Archaeal and Bacterial Type Strains, Phase II (KMG-II): from individual species to whole genera.</title>
        <authorList>
            <person name="Goeker M."/>
        </authorList>
    </citation>
    <scope>NUCLEOTIDE SEQUENCE [LARGE SCALE GENOMIC DNA]</scope>
    <source>
        <strain evidence="1 2">DSM 45037</strain>
    </source>
</reference>
<dbReference type="EMBL" id="JAMTCG010000029">
    <property type="protein sequence ID" value="MCP2163153.1"/>
    <property type="molecule type" value="Genomic_DNA"/>
</dbReference>
<dbReference type="Proteomes" id="UP001205740">
    <property type="component" value="Unassembled WGS sequence"/>
</dbReference>
<sequence>GERWVPGNVRSFAIPDDPITALPGSNPMRYISDVVTGRRQPFGGLWPVGAGGSALWRYLGSGRHVAYNRESPAGETRTYLELARVSVQEMLDK</sequence>
<organism evidence="1 2">
    <name type="scientific">Williamsia serinedens</name>
    <dbReference type="NCBI Taxonomy" id="391736"/>
    <lineage>
        <taxon>Bacteria</taxon>
        <taxon>Bacillati</taxon>
        <taxon>Actinomycetota</taxon>
        <taxon>Actinomycetes</taxon>
        <taxon>Mycobacteriales</taxon>
        <taxon>Nocardiaceae</taxon>
        <taxon>Williamsia</taxon>
    </lineage>
</organism>
<name>A0ABT1H7C7_9NOCA</name>
<feature type="non-terminal residue" evidence="1">
    <location>
        <position position="1"/>
    </location>
</feature>